<evidence type="ECO:0000256" key="2">
    <source>
        <dbReference type="ARBA" id="ARBA00011738"/>
    </source>
</evidence>
<comment type="caution">
    <text evidence="10">Lacks conserved residue(s) required for the propagation of feature annotation.</text>
</comment>
<feature type="binding site" evidence="10">
    <location>
        <position position="70"/>
    </location>
    <ligand>
        <name>Mg(2+)</name>
        <dbReference type="ChEBI" id="CHEBI:18420"/>
    </ligand>
</feature>
<feature type="binding site" evidence="10">
    <location>
        <position position="71"/>
    </location>
    <ligand>
        <name>substrate</name>
    </ligand>
</feature>
<dbReference type="FunFam" id="3.90.950.10:FF:000001">
    <property type="entry name" value="dITP/XTP pyrophosphatase"/>
    <property type="match status" value="1"/>
</dbReference>
<dbReference type="SUPFAM" id="SSF52972">
    <property type="entry name" value="ITPase-like"/>
    <property type="match status" value="1"/>
</dbReference>
<feature type="binding site" evidence="10">
    <location>
        <begin position="8"/>
        <end position="13"/>
    </location>
    <ligand>
        <name>substrate</name>
    </ligand>
</feature>
<dbReference type="eggNOG" id="COG0127">
    <property type="taxonomic scope" value="Bacteria"/>
</dbReference>
<dbReference type="STRING" id="156889.Mmc1_3009"/>
<gene>
    <name evidence="12" type="ordered locus">Mmc1_3009</name>
</gene>
<dbReference type="Pfam" id="PF01725">
    <property type="entry name" value="Ham1p_like"/>
    <property type="match status" value="1"/>
</dbReference>
<sequence length="202" mass="21363">MVRLVLATGNRKKLIELKRALAGQPVELLGLDAFPQAPEVVEDGESFAENAFKKAEALMQHTGLAALADDSGLVVDALHGAPGVRSARYAGEQASDAENVDKLLHAMAGHSNRAAHFHCTLALVTPEGGRACFEGRVDGWIVQAAVGEGGFGYDPLFQPEGEARTFAQMAPHEKDAMSHRGRAVNAFVAALAARQGQWPGEA</sequence>
<dbReference type="PANTHER" id="PTHR11067:SF9">
    <property type="entry name" value="INOSINE TRIPHOSPHATE PYROPHOSPHATASE"/>
    <property type="match status" value="1"/>
</dbReference>
<dbReference type="GO" id="GO:0000166">
    <property type="term" value="F:nucleotide binding"/>
    <property type="evidence" value="ECO:0007669"/>
    <property type="project" value="UniProtKB-KW"/>
</dbReference>
<evidence type="ECO:0000256" key="1">
    <source>
        <dbReference type="ARBA" id="ARBA00008023"/>
    </source>
</evidence>
<comment type="catalytic activity">
    <reaction evidence="10">
        <text>ITP + H2O = IMP + diphosphate + H(+)</text>
        <dbReference type="Rhea" id="RHEA:29399"/>
        <dbReference type="ChEBI" id="CHEBI:15377"/>
        <dbReference type="ChEBI" id="CHEBI:15378"/>
        <dbReference type="ChEBI" id="CHEBI:33019"/>
        <dbReference type="ChEBI" id="CHEBI:58053"/>
        <dbReference type="ChEBI" id="CHEBI:61402"/>
        <dbReference type="EC" id="3.6.1.66"/>
    </reaction>
</comment>
<feature type="binding site" evidence="10">
    <location>
        <position position="174"/>
    </location>
    <ligand>
        <name>substrate</name>
    </ligand>
</feature>
<dbReference type="PANTHER" id="PTHR11067">
    <property type="entry name" value="INOSINE TRIPHOSPHATE PYROPHOSPHATASE/HAM1 PROTEIN"/>
    <property type="match status" value="1"/>
</dbReference>
<keyword evidence="7 10" id="KW-0546">Nucleotide metabolism</keyword>
<dbReference type="Gene3D" id="3.90.950.10">
    <property type="match status" value="1"/>
</dbReference>
<dbReference type="OrthoDB" id="9807456at2"/>
<comment type="subunit">
    <text evidence="2 10">Homodimer.</text>
</comment>
<dbReference type="GO" id="GO:0035870">
    <property type="term" value="F:dITP diphosphatase activity"/>
    <property type="evidence" value="ECO:0007669"/>
    <property type="project" value="UniProtKB-UniRule"/>
</dbReference>
<organism evidence="12 13">
    <name type="scientific">Magnetococcus marinus (strain ATCC BAA-1437 / JCM 17883 / MC-1)</name>
    <dbReference type="NCBI Taxonomy" id="156889"/>
    <lineage>
        <taxon>Bacteria</taxon>
        <taxon>Pseudomonadati</taxon>
        <taxon>Pseudomonadota</taxon>
        <taxon>Magnetococcia</taxon>
        <taxon>Magnetococcales</taxon>
        <taxon>Magnetococcaceae</taxon>
        <taxon>Magnetococcus</taxon>
    </lineage>
</organism>
<reference evidence="13" key="1">
    <citation type="journal article" date="2009" name="Appl. Environ. Microbiol.">
        <title>Complete genome sequence of the chemolithoautotrophic marine magnetotactic coccus strain MC-1.</title>
        <authorList>
            <person name="Schubbe S."/>
            <person name="Williams T.J."/>
            <person name="Xie G."/>
            <person name="Kiss H.E."/>
            <person name="Brettin T.S."/>
            <person name="Martinez D."/>
            <person name="Ross C.A."/>
            <person name="Schuler D."/>
            <person name="Cox B.L."/>
            <person name="Nealson K.H."/>
            <person name="Bazylinski D.A."/>
        </authorList>
    </citation>
    <scope>NUCLEOTIDE SEQUENCE [LARGE SCALE GENOMIC DNA]</scope>
    <source>
        <strain evidence="13">ATCC BAA-1437 / JCM 17883 / MC-1</strain>
    </source>
</reference>
<feature type="binding site" evidence="10">
    <location>
        <begin position="151"/>
        <end position="154"/>
    </location>
    <ligand>
        <name>substrate</name>
    </ligand>
</feature>
<dbReference type="EC" id="3.6.1.66" evidence="10"/>
<dbReference type="GO" id="GO:0046872">
    <property type="term" value="F:metal ion binding"/>
    <property type="evidence" value="ECO:0007669"/>
    <property type="project" value="UniProtKB-KW"/>
</dbReference>
<evidence type="ECO:0000313" key="12">
    <source>
        <dbReference type="EMBL" id="ABK45500.1"/>
    </source>
</evidence>
<dbReference type="GO" id="GO:0036222">
    <property type="term" value="F:XTP diphosphatase activity"/>
    <property type="evidence" value="ECO:0007669"/>
    <property type="project" value="UniProtKB-UniRule"/>
</dbReference>
<evidence type="ECO:0000313" key="13">
    <source>
        <dbReference type="Proteomes" id="UP000002586"/>
    </source>
</evidence>
<feature type="active site" description="Proton acceptor" evidence="10">
    <location>
        <position position="70"/>
    </location>
</feature>
<dbReference type="InterPro" id="IPR029001">
    <property type="entry name" value="ITPase-like_fam"/>
</dbReference>
<dbReference type="RefSeq" id="WP_011714564.1">
    <property type="nucleotide sequence ID" value="NC_008576.1"/>
</dbReference>
<protein>
    <recommendedName>
        <fullName evidence="10">dITP/XTP pyrophosphatase</fullName>
        <ecNumber evidence="10">3.6.1.66</ecNumber>
    </recommendedName>
    <alternativeName>
        <fullName evidence="10">Non-canonical purine NTP pyrophosphatase</fullName>
    </alternativeName>
    <alternativeName>
        <fullName evidence="10">Non-standard purine NTP pyrophosphatase</fullName>
    </alternativeName>
    <alternativeName>
        <fullName evidence="10">Nucleoside-triphosphate diphosphatase</fullName>
    </alternativeName>
    <alternativeName>
        <fullName evidence="10">Nucleoside-triphosphate pyrophosphatase</fullName>
        <shortName evidence="10">NTPase</shortName>
    </alternativeName>
</protein>
<keyword evidence="3 10" id="KW-0479">Metal-binding</keyword>
<keyword evidence="4 10" id="KW-0547">Nucleotide-binding</keyword>
<comment type="cofactor">
    <cofactor evidence="10">
        <name>Mg(2+)</name>
        <dbReference type="ChEBI" id="CHEBI:18420"/>
    </cofactor>
    <text evidence="10">Binds 1 Mg(2+) ion per subunit.</text>
</comment>
<comment type="catalytic activity">
    <reaction evidence="8 10">
        <text>dITP + H2O = dIMP + diphosphate + H(+)</text>
        <dbReference type="Rhea" id="RHEA:28342"/>
        <dbReference type="ChEBI" id="CHEBI:15377"/>
        <dbReference type="ChEBI" id="CHEBI:15378"/>
        <dbReference type="ChEBI" id="CHEBI:33019"/>
        <dbReference type="ChEBI" id="CHEBI:61194"/>
        <dbReference type="ChEBI" id="CHEBI:61382"/>
        <dbReference type="EC" id="3.6.1.66"/>
    </reaction>
</comment>
<dbReference type="GO" id="GO:0005829">
    <property type="term" value="C:cytosol"/>
    <property type="evidence" value="ECO:0007669"/>
    <property type="project" value="TreeGrafter"/>
</dbReference>
<evidence type="ECO:0000256" key="7">
    <source>
        <dbReference type="ARBA" id="ARBA00023080"/>
    </source>
</evidence>
<dbReference type="GO" id="GO:0017111">
    <property type="term" value="F:ribonucleoside triphosphate phosphatase activity"/>
    <property type="evidence" value="ECO:0007669"/>
    <property type="project" value="InterPro"/>
</dbReference>
<comment type="function">
    <text evidence="10">Pyrophosphatase that catalyzes the hydrolysis of nucleoside triphosphates to their monophosphate derivatives, with a high preference for the non-canonical purine nucleotides XTP (xanthosine triphosphate), dITP (deoxyinosine triphosphate) and ITP. Seems to function as a house-cleaning enzyme that removes non-canonical purine nucleotides from the nucleotide pool, thus preventing their incorporation into DNA/RNA and avoiding chromosomal lesions.</text>
</comment>
<dbReference type="InterPro" id="IPR002637">
    <property type="entry name" value="RdgB/HAM1"/>
</dbReference>
<comment type="similarity">
    <text evidence="1 10 11">Belongs to the HAM1 NTPase family.</text>
</comment>
<comment type="catalytic activity">
    <reaction evidence="9 10">
        <text>XTP + H2O = XMP + diphosphate + H(+)</text>
        <dbReference type="Rhea" id="RHEA:28610"/>
        <dbReference type="ChEBI" id="CHEBI:15377"/>
        <dbReference type="ChEBI" id="CHEBI:15378"/>
        <dbReference type="ChEBI" id="CHEBI:33019"/>
        <dbReference type="ChEBI" id="CHEBI:57464"/>
        <dbReference type="ChEBI" id="CHEBI:61314"/>
        <dbReference type="EC" id="3.6.1.66"/>
    </reaction>
</comment>
<dbReference type="CDD" id="cd00515">
    <property type="entry name" value="HAM1"/>
    <property type="match status" value="1"/>
</dbReference>
<name>A0LC07_MAGMM</name>
<reference evidence="12 13" key="2">
    <citation type="journal article" date="2012" name="Int. J. Syst. Evol. Microbiol.">
        <title>Magnetococcus marinus gen. nov., sp. nov., a marine, magnetotactic bacterium that represents a novel lineage (Magnetococcaceae fam. nov.; Magnetococcales ord. nov.) at the base of the Alphaproteobacteria.</title>
        <authorList>
            <person name="Bazylinski D.A."/>
            <person name="Williams T.J."/>
            <person name="Lefevre C.T."/>
            <person name="Berg R.J."/>
            <person name="Zhang C.L."/>
            <person name="Bowser S.S."/>
            <person name="Dean A.J."/>
            <person name="Beveridge T.J."/>
        </authorList>
    </citation>
    <scope>NUCLEOTIDE SEQUENCE [LARGE SCALE GENOMIC DNA]</scope>
    <source>
        <strain evidence="13">ATCC BAA-1437 / JCM 17883 / MC-1</strain>
    </source>
</reference>
<evidence type="ECO:0000256" key="10">
    <source>
        <dbReference type="HAMAP-Rule" id="MF_01405"/>
    </source>
</evidence>
<dbReference type="InterPro" id="IPR020922">
    <property type="entry name" value="dITP/XTP_pyrophosphatase"/>
</dbReference>
<evidence type="ECO:0000256" key="11">
    <source>
        <dbReference type="RuleBase" id="RU003781"/>
    </source>
</evidence>
<dbReference type="HAMAP" id="MF_01405">
    <property type="entry name" value="Non_canon_purine_NTPase"/>
    <property type="match status" value="1"/>
</dbReference>
<feature type="binding site" evidence="10">
    <location>
        <begin position="179"/>
        <end position="180"/>
    </location>
    <ligand>
        <name>substrate</name>
    </ligand>
</feature>
<keyword evidence="13" id="KW-1185">Reference proteome</keyword>
<proteinExistence type="inferred from homology"/>
<evidence type="ECO:0000256" key="4">
    <source>
        <dbReference type="ARBA" id="ARBA00022741"/>
    </source>
</evidence>
<dbReference type="GO" id="GO:0009117">
    <property type="term" value="P:nucleotide metabolic process"/>
    <property type="evidence" value="ECO:0007669"/>
    <property type="project" value="UniProtKB-KW"/>
</dbReference>
<dbReference type="NCBIfam" id="TIGR00042">
    <property type="entry name" value="RdgB/HAM1 family non-canonical purine NTP pyrophosphatase"/>
    <property type="match status" value="1"/>
</dbReference>
<keyword evidence="5 10" id="KW-0378">Hydrolase</keyword>
<evidence type="ECO:0000256" key="6">
    <source>
        <dbReference type="ARBA" id="ARBA00022842"/>
    </source>
</evidence>
<evidence type="ECO:0000256" key="5">
    <source>
        <dbReference type="ARBA" id="ARBA00022801"/>
    </source>
</evidence>
<evidence type="ECO:0000256" key="8">
    <source>
        <dbReference type="ARBA" id="ARBA00051875"/>
    </source>
</evidence>
<dbReference type="GO" id="GO:0009146">
    <property type="term" value="P:purine nucleoside triphosphate catabolic process"/>
    <property type="evidence" value="ECO:0007669"/>
    <property type="project" value="UniProtKB-UniRule"/>
</dbReference>
<dbReference type="AlphaFoldDB" id="A0LC07"/>
<dbReference type="EMBL" id="CP000471">
    <property type="protein sequence ID" value="ABK45500.1"/>
    <property type="molecule type" value="Genomic_DNA"/>
</dbReference>
<evidence type="ECO:0000256" key="9">
    <source>
        <dbReference type="ARBA" id="ARBA00052017"/>
    </source>
</evidence>
<dbReference type="Proteomes" id="UP000002586">
    <property type="component" value="Chromosome"/>
</dbReference>
<keyword evidence="6 10" id="KW-0460">Magnesium</keyword>
<dbReference type="GO" id="GO:0036220">
    <property type="term" value="F:ITP diphosphatase activity"/>
    <property type="evidence" value="ECO:0007669"/>
    <property type="project" value="UniProtKB-UniRule"/>
</dbReference>
<evidence type="ECO:0000256" key="3">
    <source>
        <dbReference type="ARBA" id="ARBA00022723"/>
    </source>
</evidence>
<dbReference type="KEGG" id="mgm:Mmc1_3009"/>
<accession>A0LC07</accession>
<dbReference type="HOGENOM" id="CLU_082080_0_2_5"/>